<feature type="region of interest" description="Disordered" evidence="1">
    <location>
        <begin position="1"/>
        <end position="24"/>
    </location>
</feature>
<feature type="non-terminal residue" evidence="2">
    <location>
        <position position="1"/>
    </location>
</feature>
<gene>
    <name evidence="2" type="ORF">LCGC14_2943170</name>
</gene>
<dbReference type="EMBL" id="LAZR01059091">
    <property type="protein sequence ID" value="KKK68528.1"/>
    <property type="molecule type" value="Genomic_DNA"/>
</dbReference>
<comment type="caution">
    <text evidence="2">The sequence shown here is derived from an EMBL/GenBank/DDBJ whole genome shotgun (WGS) entry which is preliminary data.</text>
</comment>
<name>A0A0F8XHZ0_9ZZZZ</name>
<sequence length="73" mass="7597">SLLTNGTGDNIDVGPPAKGAAARHVRTIDRPKGGKNVTSLVLHVNWVATSTANRVPPVIQAIELFGKPSVGEE</sequence>
<dbReference type="AlphaFoldDB" id="A0A0F8XHZ0"/>
<accession>A0A0F8XHZ0</accession>
<proteinExistence type="predicted"/>
<reference evidence="2" key="1">
    <citation type="journal article" date="2015" name="Nature">
        <title>Complex archaea that bridge the gap between prokaryotes and eukaryotes.</title>
        <authorList>
            <person name="Spang A."/>
            <person name="Saw J.H."/>
            <person name="Jorgensen S.L."/>
            <person name="Zaremba-Niedzwiedzka K."/>
            <person name="Martijn J."/>
            <person name="Lind A.E."/>
            <person name="van Eijk R."/>
            <person name="Schleper C."/>
            <person name="Guy L."/>
            <person name="Ettema T.J."/>
        </authorList>
    </citation>
    <scope>NUCLEOTIDE SEQUENCE</scope>
</reference>
<evidence type="ECO:0000256" key="1">
    <source>
        <dbReference type="SAM" id="MobiDB-lite"/>
    </source>
</evidence>
<evidence type="ECO:0000313" key="2">
    <source>
        <dbReference type="EMBL" id="KKK68528.1"/>
    </source>
</evidence>
<organism evidence="2">
    <name type="scientific">marine sediment metagenome</name>
    <dbReference type="NCBI Taxonomy" id="412755"/>
    <lineage>
        <taxon>unclassified sequences</taxon>
        <taxon>metagenomes</taxon>
        <taxon>ecological metagenomes</taxon>
    </lineage>
</organism>
<protein>
    <submittedName>
        <fullName evidence="2">Uncharacterized protein</fullName>
    </submittedName>
</protein>